<dbReference type="Proteomes" id="UP000243799">
    <property type="component" value="Unassembled WGS sequence"/>
</dbReference>
<comment type="similarity">
    <text evidence="1 2">Belongs to the UPF0235 family.</text>
</comment>
<dbReference type="Gene3D" id="3.30.1200.10">
    <property type="entry name" value="YggU-like"/>
    <property type="match status" value="1"/>
</dbReference>
<dbReference type="Pfam" id="PF02594">
    <property type="entry name" value="DUF167"/>
    <property type="match status" value="1"/>
</dbReference>
<reference evidence="4" key="1">
    <citation type="submission" date="2016-10" db="EMBL/GenBank/DDBJ databases">
        <authorList>
            <person name="Varghese N."/>
            <person name="Submissions S."/>
        </authorList>
    </citation>
    <scope>NUCLEOTIDE SEQUENCE [LARGE SCALE GENOMIC DNA]</scope>
    <source>
        <strain evidence="4">CGMCC 4.3568</strain>
    </source>
</reference>
<organism evidence="3 4">
    <name type="scientific">Amycolatopsis marina</name>
    <dbReference type="NCBI Taxonomy" id="490629"/>
    <lineage>
        <taxon>Bacteria</taxon>
        <taxon>Bacillati</taxon>
        <taxon>Actinomycetota</taxon>
        <taxon>Actinomycetes</taxon>
        <taxon>Pseudonocardiales</taxon>
        <taxon>Pseudonocardiaceae</taxon>
        <taxon>Amycolatopsis</taxon>
    </lineage>
</organism>
<sequence>MNHTFRFAVRVKPGAKRDAVGGRWDGALGPALVVSVQAPAVGGRANEAVRRALAKALSVRARDLVVVQGERGRDKLIELADPPPGAAVKIESLSL</sequence>
<dbReference type="HAMAP" id="MF_00634">
    <property type="entry name" value="UPF0235"/>
    <property type="match status" value="1"/>
</dbReference>
<dbReference type="SUPFAM" id="SSF69786">
    <property type="entry name" value="YggU-like"/>
    <property type="match status" value="1"/>
</dbReference>
<dbReference type="InterPro" id="IPR003746">
    <property type="entry name" value="DUF167"/>
</dbReference>
<dbReference type="SMART" id="SM01152">
    <property type="entry name" value="DUF167"/>
    <property type="match status" value="1"/>
</dbReference>
<evidence type="ECO:0000256" key="2">
    <source>
        <dbReference type="HAMAP-Rule" id="MF_00634"/>
    </source>
</evidence>
<dbReference type="EMBL" id="FOKG01000009">
    <property type="protein sequence ID" value="SFB38580.1"/>
    <property type="molecule type" value="Genomic_DNA"/>
</dbReference>
<dbReference type="OrthoDB" id="5244571at2"/>
<proteinExistence type="inferred from homology"/>
<dbReference type="PANTHER" id="PTHR13420:SF7">
    <property type="entry name" value="UPF0235 PROTEIN C15ORF40"/>
    <property type="match status" value="1"/>
</dbReference>
<dbReference type="AlphaFoldDB" id="A0A1I1AQE8"/>
<accession>A0A1I1AQE8</accession>
<dbReference type="RefSeq" id="WP_091674238.1">
    <property type="nucleotide sequence ID" value="NZ_FOKG01000009.1"/>
</dbReference>
<evidence type="ECO:0000256" key="1">
    <source>
        <dbReference type="ARBA" id="ARBA00010364"/>
    </source>
</evidence>
<protein>
    <recommendedName>
        <fullName evidence="2">UPF0235 protein SAMN05216266_109266</fullName>
    </recommendedName>
</protein>
<evidence type="ECO:0000313" key="3">
    <source>
        <dbReference type="EMBL" id="SFB38580.1"/>
    </source>
</evidence>
<keyword evidence="4" id="KW-1185">Reference proteome</keyword>
<dbReference type="InterPro" id="IPR036591">
    <property type="entry name" value="YggU-like_sf"/>
</dbReference>
<gene>
    <name evidence="3" type="ORF">SAMN05216266_109266</name>
</gene>
<evidence type="ECO:0000313" key="4">
    <source>
        <dbReference type="Proteomes" id="UP000243799"/>
    </source>
</evidence>
<dbReference type="GO" id="GO:0005737">
    <property type="term" value="C:cytoplasm"/>
    <property type="evidence" value="ECO:0007669"/>
    <property type="project" value="TreeGrafter"/>
</dbReference>
<dbReference type="PANTHER" id="PTHR13420">
    <property type="entry name" value="UPF0235 PROTEIN C15ORF40"/>
    <property type="match status" value="1"/>
</dbReference>
<name>A0A1I1AQE8_9PSEU</name>
<dbReference type="NCBIfam" id="TIGR00251">
    <property type="entry name" value="DUF167 family protein"/>
    <property type="match status" value="1"/>
</dbReference>
<dbReference type="STRING" id="490629.SAMN05216266_109266"/>